<dbReference type="GO" id="GO:0005886">
    <property type="term" value="C:plasma membrane"/>
    <property type="evidence" value="ECO:0007669"/>
    <property type="project" value="UniProtKB-SubCell"/>
</dbReference>
<dbReference type="InterPro" id="IPR011701">
    <property type="entry name" value="MFS"/>
</dbReference>
<evidence type="ECO:0000256" key="6">
    <source>
        <dbReference type="ARBA" id="ARBA00022989"/>
    </source>
</evidence>
<keyword evidence="5" id="KW-0769">Symport</keyword>
<evidence type="ECO:0000256" key="7">
    <source>
        <dbReference type="ARBA" id="ARBA00023136"/>
    </source>
</evidence>
<feature type="transmembrane region" description="Helical" evidence="8">
    <location>
        <begin position="106"/>
        <end position="125"/>
    </location>
</feature>
<name>A0A0B6D5V3_9GAMM</name>
<feature type="domain" description="Major facilitator superfamily (MFS) profile" evidence="9">
    <location>
        <begin position="9"/>
        <end position="406"/>
    </location>
</feature>
<dbReference type="GO" id="GO:0015293">
    <property type="term" value="F:symporter activity"/>
    <property type="evidence" value="ECO:0007669"/>
    <property type="project" value="UniProtKB-KW"/>
</dbReference>
<dbReference type="STRING" id="28110.KU46_1560"/>
<feature type="transmembrane region" description="Helical" evidence="8">
    <location>
        <begin position="146"/>
        <end position="165"/>
    </location>
</feature>
<sequence>MLKKDDFKTILLTSIGGMLEFYDFVIFGMFAIVLGKTFFPPEGSPALQALSAFTVFAVGYFARPFGGILFGHIGDKYGRKKSFILTILFMGLASFLIALLPSYKNAGILATLLFVVLRIIQGAAIGGEIPSAVVFVKESLVKNGGLACGIIFCFINFGIFFAEITKIITTHFLTDDYAWRVAFMFGGLAAIISYFFRKEIHETNTFLNKEDHHKVPLIDLFKTEKLAIVRATAAVSIFAMVVGFFSLYLPTYFQLNHIENGPSLILINLFVFSVVSIPAGYLADKFTPLRILLIGALGLMIFGSFFYYSVITNSKYLLEIMLINNIFMGLVVGVASNYASTLFTPGVRASGLGFSYNISFAVFNGAFLALASLGIARGYILTPLYLILTVVVISIIILLITKKFGQHNIAI</sequence>
<feature type="transmembrane region" description="Helical" evidence="8">
    <location>
        <begin position="45"/>
        <end position="62"/>
    </location>
</feature>
<dbReference type="PANTHER" id="PTHR43528">
    <property type="entry name" value="ALPHA-KETOGLUTARATE PERMEASE"/>
    <property type="match status" value="1"/>
</dbReference>
<dbReference type="RefSeq" id="WP_044526198.1">
    <property type="nucleotide sequence ID" value="NZ_CP009440.1"/>
</dbReference>
<keyword evidence="7 8" id="KW-0472">Membrane</keyword>
<keyword evidence="6 8" id="KW-1133">Transmembrane helix</keyword>
<evidence type="ECO:0000313" key="10">
    <source>
        <dbReference type="EMBL" id="AJI54291.1"/>
    </source>
</evidence>
<dbReference type="InterPro" id="IPR020846">
    <property type="entry name" value="MFS_dom"/>
</dbReference>
<comment type="subcellular location">
    <subcellularLocation>
        <location evidence="1">Cell membrane</location>
        <topology evidence="1">Multi-pass membrane protein</topology>
    </subcellularLocation>
</comment>
<feature type="transmembrane region" description="Helical" evidence="8">
    <location>
        <begin position="261"/>
        <end position="282"/>
    </location>
</feature>
<dbReference type="KEGG" id="fpz:LA55_1040"/>
<dbReference type="Gene3D" id="1.20.1250.20">
    <property type="entry name" value="MFS general substrate transporter like domains"/>
    <property type="match status" value="1"/>
</dbReference>
<dbReference type="SUPFAM" id="SSF103473">
    <property type="entry name" value="MFS general substrate transporter"/>
    <property type="match status" value="1"/>
</dbReference>
<keyword evidence="3" id="KW-1003">Cell membrane</keyword>
<dbReference type="AlphaFoldDB" id="A0A0B6D5V3"/>
<keyword evidence="4 8" id="KW-0812">Transmembrane</keyword>
<protein>
    <submittedName>
        <fullName evidence="10">Sugar (And other) transporter family protein</fullName>
    </submittedName>
</protein>
<feature type="transmembrane region" description="Helical" evidence="8">
    <location>
        <begin position="289"/>
        <end position="310"/>
    </location>
</feature>
<feature type="transmembrane region" description="Helical" evidence="8">
    <location>
        <begin position="83"/>
        <end position="100"/>
    </location>
</feature>
<feature type="transmembrane region" description="Helical" evidence="8">
    <location>
        <begin position="351"/>
        <end position="373"/>
    </location>
</feature>
<dbReference type="PANTHER" id="PTHR43528:SF7">
    <property type="entry name" value="MFS TRANSPORTER"/>
    <property type="match status" value="1"/>
</dbReference>
<dbReference type="OrthoDB" id="3690818at2"/>
<evidence type="ECO:0000256" key="5">
    <source>
        <dbReference type="ARBA" id="ARBA00022847"/>
    </source>
</evidence>
<dbReference type="InterPro" id="IPR036259">
    <property type="entry name" value="MFS_trans_sf"/>
</dbReference>
<evidence type="ECO:0000259" key="9">
    <source>
        <dbReference type="PROSITE" id="PS50850"/>
    </source>
</evidence>
<accession>A0A0B6D5V3</accession>
<feature type="transmembrane region" description="Helical" evidence="8">
    <location>
        <begin position="177"/>
        <end position="196"/>
    </location>
</feature>
<gene>
    <name evidence="10" type="ORF">LA55_1040</name>
</gene>
<feature type="transmembrane region" description="Helical" evidence="8">
    <location>
        <begin position="227"/>
        <end position="249"/>
    </location>
</feature>
<dbReference type="Pfam" id="PF07690">
    <property type="entry name" value="MFS_1"/>
    <property type="match status" value="1"/>
</dbReference>
<dbReference type="InterPro" id="IPR051084">
    <property type="entry name" value="H+-coupled_symporters"/>
</dbReference>
<proteinExistence type="predicted"/>
<feature type="transmembrane region" description="Helical" evidence="8">
    <location>
        <begin position="379"/>
        <end position="400"/>
    </location>
</feature>
<dbReference type="PROSITE" id="PS50850">
    <property type="entry name" value="MFS"/>
    <property type="match status" value="1"/>
</dbReference>
<organism evidence="10 11">
    <name type="scientific">Francisella philomiragia</name>
    <dbReference type="NCBI Taxonomy" id="28110"/>
    <lineage>
        <taxon>Bacteria</taxon>
        <taxon>Pseudomonadati</taxon>
        <taxon>Pseudomonadota</taxon>
        <taxon>Gammaproteobacteria</taxon>
        <taxon>Thiotrichales</taxon>
        <taxon>Francisellaceae</taxon>
        <taxon>Francisella</taxon>
    </lineage>
</organism>
<dbReference type="Proteomes" id="UP000031830">
    <property type="component" value="Chromosome"/>
</dbReference>
<evidence type="ECO:0000256" key="8">
    <source>
        <dbReference type="SAM" id="Phobius"/>
    </source>
</evidence>
<feature type="transmembrane region" description="Helical" evidence="8">
    <location>
        <begin position="316"/>
        <end position="339"/>
    </location>
</feature>
<dbReference type="EMBL" id="CP009440">
    <property type="protein sequence ID" value="AJI54291.1"/>
    <property type="molecule type" value="Genomic_DNA"/>
</dbReference>
<evidence type="ECO:0000256" key="2">
    <source>
        <dbReference type="ARBA" id="ARBA00022448"/>
    </source>
</evidence>
<evidence type="ECO:0000256" key="4">
    <source>
        <dbReference type="ARBA" id="ARBA00022692"/>
    </source>
</evidence>
<reference evidence="10 11" key="1">
    <citation type="journal article" date="2015" name="Genome Announc.">
        <title>Genome sequencing of 18 francisella strains to aid in assay development and testing.</title>
        <authorList>
            <person name="Johnson S.L."/>
            <person name="Daligault H.E."/>
            <person name="Davenport K.W."/>
            <person name="Coyne S.R."/>
            <person name="Frey K.G."/>
            <person name="Koroleva G.I."/>
            <person name="Broomall S.M."/>
            <person name="Bishop-Lilly K.A."/>
            <person name="Bruce D.C."/>
            <person name="Chertkov O."/>
            <person name="Freitas T."/>
            <person name="Jaissle J."/>
            <person name="Ladner J.T."/>
            <person name="Rosenzweig C.N."/>
            <person name="Gibbons H.S."/>
            <person name="Palacios G.F."/>
            <person name="Redden C.L."/>
            <person name="Xu Y."/>
            <person name="Minogue T.D."/>
            <person name="Chain P.S."/>
        </authorList>
    </citation>
    <scope>NUCLEOTIDE SEQUENCE [LARGE SCALE GENOMIC DNA]</scope>
    <source>
        <strain evidence="10 11">GA01-2794</strain>
    </source>
</reference>
<evidence type="ECO:0000313" key="11">
    <source>
        <dbReference type="Proteomes" id="UP000031830"/>
    </source>
</evidence>
<keyword evidence="2" id="KW-0813">Transport</keyword>
<evidence type="ECO:0000256" key="3">
    <source>
        <dbReference type="ARBA" id="ARBA00022475"/>
    </source>
</evidence>
<evidence type="ECO:0000256" key="1">
    <source>
        <dbReference type="ARBA" id="ARBA00004651"/>
    </source>
</evidence>
<feature type="transmembrane region" description="Helical" evidence="8">
    <location>
        <begin position="21"/>
        <end position="39"/>
    </location>
</feature>